<evidence type="ECO:0000313" key="2">
    <source>
        <dbReference type="EMBL" id="SEM65797.1"/>
    </source>
</evidence>
<keyword evidence="1" id="KW-1133">Transmembrane helix</keyword>
<name>A0ABY1ABI7_9LACO</name>
<protein>
    <submittedName>
        <fullName evidence="2">Uncharacterized protein</fullName>
    </submittedName>
</protein>
<keyword evidence="1" id="KW-0472">Membrane</keyword>
<feature type="transmembrane region" description="Helical" evidence="1">
    <location>
        <begin position="93"/>
        <end position="113"/>
    </location>
</feature>
<sequence length="116" mass="13784">MVFFGLTLYIAWLLLALLNLIRQPQNRKFSYQQAFFGRRLWYLNIRNYLLLIALYLLAIWAPLKLVFLLSILTAVFLFGLSLRNFFKRIANPYADIFLIILSIILFLTAYKFILKV</sequence>
<evidence type="ECO:0000313" key="3">
    <source>
        <dbReference type="Proteomes" id="UP000182089"/>
    </source>
</evidence>
<feature type="transmembrane region" description="Helical" evidence="1">
    <location>
        <begin position="41"/>
        <end position="60"/>
    </location>
</feature>
<accession>A0ABY1ABI7</accession>
<feature type="transmembrane region" description="Helical" evidence="1">
    <location>
        <begin position="66"/>
        <end position="86"/>
    </location>
</feature>
<gene>
    <name evidence="2" type="ORF">SAMN05216431_10653</name>
</gene>
<dbReference type="EMBL" id="FOCC01000006">
    <property type="protein sequence ID" value="SEM65797.1"/>
    <property type="molecule type" value="Genomic_DNA"/>
</dbReference>
<keyword evidence="1" id="KW-0812">Transmembrane</keyword>
<comment type="caution">
    <text evidence="2">The sequence shown here is derived from an EMBL/GenBank/DDBJ whole genome shotgun (WGS) entry which is preliminary data.</text>
</comment>
<feature type="transmembrane region" description="Helical" evidence="1">
    <location>
        <begin position="6"/>
        <end position="21"/>
    </location>
</feature>
<evidence type="ECO:0000256" key="1">
    <source>
        <dbReference type="SAM" id="Phobius"/>
    </source>
</evidence>
<organism evidence="2 3">
    <name type="scientific">Ligilactobacillus ruminis</name>
    <dbReference type="NCBI Taxonomy" id="1623"/>
    <lineage>
        <taxon>Bacteria</taxon>
        <taxon>Bacillati</taxon>
        <taxon>Bacillota</taxon>
        <taxon>Bacilli</taxon>
        <taxon>Lactobacillales</taxon>
        <taxon>Lactobacillaceae</taxon>
        <taxon>Ligilactobacillus</taxon>
    </lineage>
</organism>
<proteinExistence type="predicted"/>
<reference evidence="2 3" key="1">
    <citation type="submission" date="2016-10" db="EMBL/GenBank/DDBJ databases">
        <authorList>
            <person name="Varghese N."/>
            <person name="Submissions S."/>
        </authorList>
    </citation>
    <scope>NUCLEOTIDE SEQUENCE [LARGE SCALE GENOMIC DNA]</scope>
    <source>
        <strain evidence="2 3">WC1T17</strain>
    </source>
</reference>
<dbReference type="Proteomes" id="UP000182089">
    <property type="component" value="Unassembled WGS sequence"/>
</dbReference>